<name>A0A1Y6BLA2_9NEIS</name>
<dbReference type="Pfam" id="PF26558">
    <property type="entry name" value="DHQS_2nd"/>
    <property type="match status" value="2"/>
</dbReference>
<evidence type="ECO:0000313" key="6">
    <source>
        <dbReference type="EMBL" id="SMF17087.1"/>
    </source>
</evidence>
<evidence type="ECO:0000256" key="2">
    <source>
        <dbReference type="ARBA" id="ARBA00023141"/>
    </source>
</evidence>
<dbReference type="STRING" id="1123014.SAMN02745746_01687"/>
<dbReference type="AlphaFoldDB" id="A0A1Y6BLA2"/>
<dbReference type="InterPro" id="IPR002812">
    <property type="entry name" value="DHQS"/>
</dbReference>
<dbReference type="Proteomes" id="UP000192920">
    <property type="component" value="Unassembled WGS sequence"/>
</dbReference>
<evidence type="ECO:0000256" key="1">
    <source>
        <dbReference type="ARBA" id="ARBA00022605"/>
    </source>
</evidence>
<feature type="region of interest" description="Disordered" evidence="3">
    <location>
        <begin position="13"/>
        <end position="35"/>
    </location>
</feature>
<sequence>MIHCEADAVANRTDVVHSKHSTRPRGTLSSSTQRNGVTVHGAGETLWWFDARDLADEALKIEVEQSNCTHLVLTPDQLETYSTTKQRVVWVERLEQLDTLPADVWVFTSEEELRLAAAARQFKAGLMINVVDLQKDFPRCVAVCSRGDDFVVIDIEHATYIPYELLLAKIEDQATQVLRSVPIKGLRNVVEDVDQSLNALATMEQGVGVLFHTRDCAAVRSLSLNLRGRQSSRIALVEAEVVEVQHTGLGHRVCVDTTSMMTAEEGMIIGSTGWGGIFVCSETHFLPHMNLREFRVNAGAVHSYIWGTNGEAMYLSEMEAGSAVLCANKDGTARVVSIGRAKIERRPMLKVMCRVSIDQISEEIREAARVDARLKRGVTPDGEDIASTDERYVYINTFLQNDWHVRVMGADGKVRHCTLLQPGDKLLAHVDAPGRHTGLRVTEHILEK</sequence>
<dbReference type="PANTHER" id="PTHR33563:SF1">
    <property type="entry name" value="3-DEHYDROQUINATE SYNTHASE"/>
    <property type="match status" value="1"/>
</dbReference>
<accession>A0A1Y6BLA2</accession>
<dbReference type="RefSeq" id="WP_085275981.1">
    <property type="nucleotide sequence ID" value="NZ_FXAG01000007.1"/>
</dbReference>
<dbReference type="GO" id="GO:0016491">
    <property type="term" value="F:oxidoreductase activity"/>
    <property type="evidence" value="ECO:0007669"/>
    <property type="project" value="InterPro"/>
</dbReference>
<dbReference type="InterPro" id="IPR030960">
    <property type="entry name" value="DHQS/DOIS_N"/>
</dbReference>
<feature type="domain" description="3-dehydroquinate synthase N-terminal" evidence="4">
    <location>
        <begin position="142"/>
        <end position="222"/>
    </location>
</feature>
<dbReference type="EMBL" id="FXAG01000007">
    <property type="protein sequence ID" value="SMF17087.1"/>
    <property type="molecule type" value="Genomic_DNA"/>
</dbReference>
<feature type="domain" description="3-dehydroquinate synthase C-terminal" evidence="5">
    <location>
        <begin position="393"/>
        <end position="448"/>
    </location>
</feature>
<keyword evidence="7" id="KW-1185">Reference proteome</keyword>
<protein>
    <submittedName>
        <fullName evidence="6">3-amino-4-hydroxybenzoic acid synthase</fullName>
    </submittedName>
</protein>
<dbReference type="GO" id="GO:0003856">
    <property type="term" value="F:3-dehydroquinate synthase activity"/>
    <property type="evidence" value="ECO:0007669"/>
    <property type="project" value="InterPro"/>
</dbReference>
<evidence type="ECO:0000259" key="4">
    <source>
        <dbReference type="Pfam" id="PF01959"/>
    </source>
</evidence>
<gene>
    <name evidence="6" type="ORF">SAMN02745746_01687</name>
</gene>
<dbReference type="PANTHER" id="PTHR33563">
    <property type="match status" value="1"/>
</dbReference>
<reference evidence="7" key="1">
    <citation type="submission" date="2017-04" db="EMBL/GenBank/DDBJ databases">
        <authorList>
            <person name="Varghese N."/>
            <person name="Submissions S."/>
        </authorList>
    </citation>
    <scope>NUCLEOTIDE SEQUENCE [LARGE SCALE GENOMIC DNA]</scope>
    <source>
        <strain evidence="7">DSM 22618</strain>
    </source>
</reference>
<keyword evidence="2" id="KW-0057">Aromatic amino acid biosynthesis</keyword>
<evidence type="ECO:0000313" key="7">
    <source>
        <dbReference type="Proteomes" id="UP000192920"/>
    </source>
</evidence>
<dbReference type="InterPro" id="IPR056179">
    <property type="entry name" value="DHQS_C"/>
</dbReference>
<dbReference type="GO" id="GO:0008652">
    <property type="term" value="P:amino acid biosynthetic process"/>
    <property type="evidence" value="ECO:0007669"/>
    <property type="project" value="UniProtKB-KW"/>
</dbReference>
<evidence type="ECO:0000256" key="3">
    <source>
        <dbReference type="SAM" id="MobiDB-lite"/>
    </source>
</evidence>
<keyword evidence="1" id="KW-0028">Amino-acid biosynthesis</keyword>
<proteinExistence type="predicted"/>
<organism evidence="6 7">
    <name type="scientific">Pseudogulbenkiania subflava DSM 22618</name>
    <dbReference type="NCBI Taxonomy" id="1123014"/>
    <lineage>
        <taxon>Bacteria</taxon>
        <taxon>Pseudomonadati</taxon>
        <taxon>Pseudomonadota</taxon>
        <taxon>Betaproteobacteria</taxon>
        <taxon>Neisseriales</taxon>
        <taxon>Chromobacteriaceae</taxon>
        <taxon>Pseudogulbenkiania</taxon>
    </lineage>
</organism>
<evidence type="ECO:0000259" key="5">
    <source>
        <dbReference type="Pfam" id="PF26558"/>
    </source>
</evidence>
<dbReference type="Pfam" id="PF01959">
    <property type="entry name" value="DHQS"/>
    <property type="match status" value="1"/>
</dbReference>
<feature type="domain" description="3-dehydroquinate synthase C-terminal" evidence="5">
    <location>
        <begin position="239"/>
        <end position="377"/>
    </location>
</feature>
<dbReference type="GO" id="GO:0009073">
    <property type="term" value="P:aromatic amino acid family biosynthetic process"/>
    <property type="evidence" value="ECO:0007669"/>
    <property type="project" value="UniProtKB-KW"/>
</dbReference>